<accession>X0X7G8</accession>
<dbReference type="InterPro" id="IPR005252">
    <property type="entry name" value="CoaBC"/>
</dbReference>
<dbReference type="InterPro" id="IPR035929">
    <property type="entry name" value="CoaB-like_sf"/>
</dbReference>
<feature type="domain" description="DNA/pantothenate metabolism flavoprotein C-terminal" evidence="1">
    <location>
        <begin position="63"/>
        <end position="240"/>
    </location>
</feature>
<name>X0X7G8_9ZZZZ</name>
<dbReference type="PANTHER" id="PTHR14359">
    <property type="entry name" value="HOMO-OLIGOMERIC FLAVIN CONTAINING CYS DECARBOXYLASE FAMILY"/>
    <property type="match status" value="1"/>
</dbReference>
<feature type="non-terminal residue" evidence="2">
    <location>
        <position position="241"/>
    </location>
</feature>
<dbReference type="GO" id="GO:0015937">
    <property type="term" value="P:coenzyme A biosynthetic process"/>
    <property type="evidence" value="ECO:0007669"/>
    <property type="project" value="InterPro"/>
</dbReference>
<dbReference type="InterPro" id="IPR036551">
    <property type="entry name" value="Flavin_trans-like"/>
</dbReference>
<dbReference type="GO" id="GO:0010181">
    <property type="term" value="F:FMN binding"/>
    <property type="evidence" value="ECO:0007669"/>
    <property type="project" value="InterPro"/>
</dbReference>
<organism evidence="2">
    <name type="scientific">marine sediment metagenome</name>
    <dbReference type="NCBI Taxonomy" id="412755"/>
    <lineage>
        <taxon>unclassified sequences</taxon>
        <taxon>metagenomes</taxon>
        <taxon>ecological metagenomes</taxon>
    </lineage>
</organism>
<dbReference type="GO" id="GO:0071513">
    <property type="term" value="C:phosphopantothenoylcysteine decarboxylase complex"/>
    <property type="evidence" value="ECO:0007669"/>
    <property type="project" value="TreeGrafter"/>
</dbReference>
<sequence>MNVNMYENQITQDNLDKLRSRGFNIVDPAYGSMACGVVGMGRLADIEDILAVIRQLLGRKGDLAGKHAVVTAGGTQEPIDPVRHITNRSSGKMGYALAEAARDRGAKVTLVSAPTSLPDPIGVETIRIQTALQMREAVLSAVPSADVLIMSAAVADYRPVATSESKLKKEASSKIVLELTRNPDILSEVRGNLIKVGFAAESEGLIQNATAKLKEKGLDLIVANDITAGDSGFEVDTNKVV</sequence>
<dbReference type="NCBIfam" id="TIGR00521">
    <property type="entry name" value="coaBC_dfp"/>
    <property type="match status" value="1"/>
</dbReference>
<gene>
    <name evidence="2" type="ORF">S01H1_73749</name>
</gene>
<dbReference type="SUPFAM" id="SSF102645">
    <property type="entry name" value="CoaB-like"/>
    <property type="match status" value="1"/>
</dbReference>
<dbReference type="EMBL" id="BARS01049291">
    <property type="protein sequence ID" value="GAG31357.1"/>
    <property type="molecule type" value="Genomic_DNA"/>
</dbReference>
<evidence type="ECO:0000259" key="1">
    <source>
        <dbReference type="Pfam" id="PF04127"/>
    </source>
</evidence>
<dbReference type="GO" id="GO:0004632">
    <property type="term" value="F:phosphopantothenate--cysteine ligase activity"/>
    <property type="evidence" value="ECO:0007669"/>
    <property type="project" value="InterPro"/>
</dbReference>
<proteinExistence type="predicted"/>
<dbReference type="AlphaFoldDB" id="X0X7G8"/>
<dbReference type="GO" id="GO:0004633">
    <property type="term" value="F:phosphopantothenoylcysteine decarboxylase activity"/>
    <property type="evidence" value="ECO:0007669"/>
    <property type="project" value="InterPro"/>
</dbReference>
<evidence type="ECO:0000313" key="2">
    <source>
        <dbReference type="EMBL" id="GAG31357.1"/>
    </source>
</evidence>
<dbReference type="Gene3D" id="3.40.50.10300">
    <property type="entry name" value="CoaB-like"/>
    <property type="match status" value="1"/>
</dbReference>
<dbReference type="PANTHER" id="PTHR14359:SF6">
    <property type="entry name" value="PHOSPHOPANTOTHENOYLCYSTEINE DECARBOXYLASE"/>
    <property type="match status" value="1"/>
</dbReference>
<dbReference type="SUPFAM" id="SSF52507">
    <property type="entry name" value="Homo-oligomeric flavin-containing Cys decarboxylases, HFCD"/>
    <property type="match status" value="1"/>
</dbReference>
<dbReference type="Gene3D" id="3.40.50.1950">
    <property type="entry name" value="Flavin prenyltransferase-like"/>
    <property type="match status" value="1"/>
</dbReference>
<dbReference type="InterPro" id="IPR007085">
    <property type="entry name" value="DNA/pantothenate-metab_flavo_C"/>
</dbReference>
<dbReference type="GO" id="GO:0015941">
    <property type="term" value="P:pantothenate catabolic process"/>
    <property type="evidence" value="ECO:0007669"/>
    <property type="project" value="InterPro"/>
</dbReference>
<protein>
    <recommendedName>
        <fullName evidence="1">DNA/pantothenate metabolism flavoprotein C-terminal domain-containing protein</fullName>
    </recommendedName>
</protein>
<reference evidence="2" key="1">
    <citation type="journal article" date="2014" name="Front. Microbiol.">
        <title>High frequency of phylogenetically diverse reductive dehalogenase-homologous genes in deep subseafloor sedimentary metagenomes.</title>
        <authorList>
            <person name="Kawai M."/>
            <person name="Futagami T."/>
            <person name="Toyoda A."/>
            <person name="Takaki Y."/>
            <person name="Nishi S."/>
            <person name="Hori S."/>
            <person name="Arai W."/>
            <person name="Tsubouchi T."/>
            <person name="Morono Y."/>
            <person name="Uchiyama I."/>
            <person name="Ito T."/>
            <person name="Fujiyama A."/>
            <person name="Inagaki F."/>
            <person name="Takami H."/>
        </authorList>
    </citation>
    <scope>NUCLEOTIDE SEQUENCE</scope>
    <source>
        <strain evidence="2">Expedition CK06-06</strain>
    </source>
</reference>
<comment type="caution">
    <text evidence="2">The sequence shown here is derived from an EMBL/GenBank/DDBJ whole genome shotgun (WGS) entry which is preliminary data.</text>
</comment>
<dbReference type="Pfam" id="PF04127">
    <property type="entry name" value="DFP"/>
    <property type="match status" value="1"/>
</dbReference>